<organism evidence="3 4">
    <name type="scientific">Penstemon davidsonii</name>
    <dbReference type="NCBI Taxonomy" id="160366"/>
    <lineage>
        <taxon>Eukaryota</taxon>
        <taxon>Viridiplantae</taxon>
        <taxon>Streptophyta</taxon>
        <taxon>Embryophyta</taxon>
        <taxon>Tracheophyta</taxon>
        <taxon>Spermatophyta</taxon>
        <taxon>Magnoliopsida</taxon>
        <taxon>eudicotyledons</taxon>
        <taxon>Gunneridae</taxon>
        <taxon>Pentapetalae</taxon>
        <taxon>asterids</taxon>
        <taxon>lamiids</taxon>
        <taxon>Lamiales</taxon>
        <taxon>Plantaginaceae</taxon>
        <taxon>Cheloneae</taxon>
        <taxon>Penstemon</taxon>
    </lineage>
</organism>
<dbReference type="PANTHER" id="PTHR43859:SF7">
    <property type="entry name" value="ACETATE_BUTYRATE--COA LIGASE AAE7, PEROXISOMAL"/>
    <property type="match status" value="1"/>
</dbReference>
<dbReference type="EMBL" id="JAYDYQ010002534">
    <property type="protein sequence ID" value="KAK4483304.1"/>
    <property type="molecule type" value="Genomic_DNA"/>
</dbReference>
<comment type="similarity">
    <text evidence="1">Belongs to the ATP-dependent AMP-binding enzyme family.</text>
</comment>
<accession>A0ABR0D212</accession>
<evidence type="ECO:0000256" key="2">
    <source>
        <dbReference type="ARBA" id="ARBA00022598"/>
    </source>
</evidence>
<dbReference type="PANTHER" id="PTHR43859">
    <property type="entry name" value="ACYL-ACTIVATING ENZYME"/>
    <property type="match status" value="1"/>
</dbReference>
<keyword evidence="2" id="KW-0436">Ligase</keyword>
<keyword evidence="4" id="KW-1185">Reference proteome</keyword>
<sequence>MGVVERDIDDLPKNPANYTALTPLGFLERAALVHPTRNSLIHGSVVYTWHQTYRRCRQLASALTNRGATFGTTVSDVIIYRIFFLNMLHGKKNGQNVFVAKAFPPFA</sequence>
<dbReference type="Gene3D" id="3.40.50.980">
    <property type="match status" value="1"/>
</dbReference>
<evidence type="ECO:0000313" key="4">
    <source>
        <dbReference type="Proteomes" id="UP001291926"/>
    </source>
</evidence>
<comment type="caution">
    <text evidence="3">The sequence shown here is derived from an EMBL/GenBank/DDBJ whole genome shotgun (WGS) entry which is preliminary data.</text>
</comment>
<evidence type="ECO:0000256" key="1">
    <source>
        <dbReference type="ARBA" id="ARBA00006432"/>
    </source>
</evidence>
<proteinExistence type="inferred from homology"/>
<gene>
    <name evidence="3" type="ORF">RD792_010489</name>
</gene>
<protein>
    <submittedName>
        <fullName evidence="3">Uncharacterized protein</fullName>
    </submittedName>
</protein>
<name>A0ABR0D212_9LAMI</name>
<reference evidence="3 4" key="1">
    <citation type="journal article" date="2023" name="bioRxiv">
        <title>Genome report: Whole genome sequence and annotation of Penstemon davidsonii.</title>
        <authorList>
            <person name="Ostevik K.L."/>
            <person name="Alabady M."/>
            <person name="Zhang M."/>
            <person name="Rausher M.D."/>
        </authorList>
    </citation>
    <scope>NUCLEOTIDE SEQUENCE [LARGE SCALE GENOMIC DNA]</scope>
    <source>
        <strain evidence="3">DNT005</strain>
        <tissue evidence="3">Whole leaf</tissue>
    </source>
</reference>
<dbReference type="SUPFAM" id="SSF56801">
    <property type="entry name" value="Acetyl-CoA synthetase-like"/>
    <property type="match status" value="1"/>
</dbReference>
<evidence type="ECO:0000313" key="3">
    <source>
        <dbReference type="EMBL" id="KAK4483304.1"/>
    </source>
</evidence>
<dbReference type="Proteomes" id="UP001291926">
    <property type="component" value="Unassembled WGS sequence"/>
</dbReference>